<gene>
    <name evidence="2" type="ORF">PG986_008630</name>
</gene>
<proteinExistence type="predicted"/>
<name>A0ABR1Q5U8_9PEZI</name>
<dbReference type="Proteomes" id="UP001391051">
    <property type="component" value="Unassembled WGS sequence"/>
</dbReference>
<feature type="compositionally biased region" description="Polar residues" evidence="1">
    <location>
        <begin position="25"/>
        <end position="39"/>
    </location>
</feature>
<evidence type="ECO:0000313" key="3">
    <source>
        <dbReference type="Proteomes" id="UP001391051"/>
    </source>
</evidence>
<accession>A0ABR1Q5U8</accession>
<evidence type="ECO:0000313" key="2">
    <source>
        <dbReference type="EMBL" id="KAK7947744.1"/>
    </source>
</evidence>
<feature type="region of interest" description="Disordered" evidence="1">
    <location>
        <begin position="1"/>
        <end position="57"/>
    </location>
</feature>
<evidence type="ECO:0000256" key="1">
    <source>
        <dbReference type="SAM" id="MobiDB-lite"/>
    </source>
</evidence>
<keyword evidence="3" id="KW-1185">Reference proteome</keyword>
<reference evidence="2 3" key="1">
    <citation type="submission" date="2023-01" db="EMBL/GenBank/DDBJ databases">
        <title>Analysis of 21 Apiospora genomes using comparative genomics revels a genus with tremendous synthesis potential of carbohydrate active enzymes and secondary metabolites.</title>
        <authorList>
            <person name="Sorensen T."/>
        </authorList>
    </citation>
    <scope>NUCLEOTIDE SEQUENCE [LARGE SCALE GENOMIC DNA]</scope>
    <source>
        <strain evidence="2 3">CBS 24483</strain>
    </source>
</reference>
<dbReference type="GeneID" id="92077914"/>
<dbReference type="RefSeq" id="XP_066697250.1">
    <property type="nucleotide sequence ID" value="XM_066844852.1"/>
</dbReference>
<protein>
    <submittedName>
        <fullName evidence="2">Uncharacterized protein</fullName>
    </submittedName>
</protein>
<dbReference type="EMBL" id="JAQQWE010000006">
    <property type="protein sequence ID" value="KAK7947744.1"/>
    <property type="molecule type" value="Genomic_DNA"/>
</dbReference>
<organism evidence="2 3">
    <name type="scientific">Apiospora aurea</name>
    <dbReference type="NCBI Taxonomy" id="335848"/>
    <lineage>
        <taxon>Eukaryota</taxon>
        <taxon>Fungi</taxon>
        <taxon>Dikarya</taxon>
        <taxon>Ascomycota</taxon>
        <taxon>Pezizomycotina</taxon>
        <taxon>Sordariomycetes</taxon>
        <taxon>Xylariomycetidae</taxon>
        <taxon>Amphisphaeriales</taxon>
        <taxon>Apiosporaceae</taxon>
        <taxon>Apiospora</taxon>
    </lineage>
</organism>
<comment type="caution">
    <text evidence="2">The sequence shown here is derived from an EMBL/GenBank/DDBJ whole genome shotgun (WGS) entry which is preliminary data.</text>
</comment>
<sequence>MSGSSDRCVYGGEIHSKPSHFVADSTESPSKASIPSKNVKSYIKSKNGGGDPTALALRPSLSDSVADRRAKVERDMAASLAVLNEGQ</sequence>